<keyword evidence="2" id="KW-0472">Membrane</keyword>
<feature type="transmembrane region" description="Helical" evidence="2">
    <location>
        <begin position="52"/>
        <end position="70"/>
    </location>
</feature>
<reference evidence="3 4" key="1">
    <citation type="submission" date="2019-02" db="EMBL/GenBank/DDBJ databases">
        <title>Deep-cultivation of Planctomycetes and their phenomic and genomic characterization uncovers novel biology.</title>
        <authorList>
            <person name="Wiegand S."/>
            <person name="Jogler M."/>
            <person name="Boedeker C."/>
            <person name="Pinto D."/>
            <person name="Vollmers J."/>
            <person name="Rivas-Marin E."/>
            <person name="Kohn T."/>
            <person name="Peeters S.H."/>
            <person name="Heuer A."/>
            <person name="Rast P."/>
            <person name="Oberbeckmann S."/>
            <person name="Bunk B."/>
            <person name="Jeske O."/>
            <person name="Meyerdierks A."/>
            <person name="Storesund J.E."/>
            <person name="Kallscheuer N."/>
            <person name="Luecker S."/>
            <person name="Lage O.M."/>
            <person name="Pohl T."/>
            <person name="Merkel B.J."/>
            <person name="Hornburger P."/>
            <person name="Mueller R.-W."/>
            <person name="Bruemmer F."/>
            <person name="Labrenz M."/>
            <person name="Spormann A.M."/>
            <person name="Op Den Camp H."/>
            <person name="Overmann J."/>
            <person name="Amann R."/>
            <person name="Jetten M.S.M."/>
            <person name="Mascher T."/>
            <person name="Medema M.H."/>
            <person name="Devos D.P."/>
            <person name="Kaster A.-K."/>
            <person name="Ovreas L."/>
            <person name="Rohde M."/>
            <person name="Galperin M.Y."/>
            <person name="Jogler C."/>
        </authorList>
    </citation>
    <scope>NUCLEOTIDE SEQUENCE [LARGE SCALE GENOMIC DNA]</scope>
    <source>
        <strain evidence="3 4">Pla52n</strain>
    </source>
</reference>
<gene>
    <name evidence="3" type="ORF">Pla52n_54120</name>
</gene>
<dbReference type="EMBL" id="SJPN01000007">
    <property type="protein sequence ID" value="TWT94591.1"/>
    <property type="molecule type" value="Genomic_DNA"/>
</dbReference>
<evidence type="ECO:0000313" key="3">
    <source>
        <dbReference type="EMBL" id="TWT94591.1"/>
    </source>
</evidence>
<dbReference type="AlphaFoldDB" id="A0A5C6A6A4"/>
<evidence type="ECO:0000256" key="2">
    <source>
        <dbReference type="SAM" id="Phobius"/>
    </source>
</evidence>
<sequence length="200" mass="22471">MPARYYLTCLWPGLSEIWWRGRISALTTAVLFALALNTLLFLRFLYPDWLSSYLVRFAFWVGIAAWIFCVQKSVRELPELLAPRSVSEEPDRYSEACAAFLRGDWKAAEPLLLGMLAIEPRDPPSLLLLSGVYRHTDRVESARLLISELQRLEIADAWTLEIDAEVSRIERYFAEKDAAAPSADSGTEMAGRGAADLTAA</sequence>
<dbReference type="OrthoDB" id="266806at2"/>
<dbReference type="RefSeq" id="WP_146522423.1">
    <property type="nucleotide sequence ID" value="NZ_CP151726.1"/>
</dbReference>
<proteinExistence type="predicted"/>
<name>A0A5C6A6A4_9BACT</name>
<feature type="region of interest" description="Disordered" evidence="1">
    <location>
        <begin position="180"/>
        <end position="200"/>
    </location>
</feature>
<comment type="caution">
    <text evidence="3">The sequence shown here is derived from an EMBL/GenBank/DDBJ whole genome shotgun (WGS) entry which is preliminary data.</text>
</comment>
<evidence type="ECO:0000256" key="1">
    <source>
        <dbReference type="SAM" id="MobiDB-lite"/>
    </source>
</evidence>
<protein>
    <recommendedName>
        <fullName evidence="5">Tetratricopeptide repeat protein</fullName>
    </recommendedName>
</protein>
<feature type="transmembrane region" description="Helical" evidence="2">
    <location>
        <begin position="23"/>
        <end position="46"/>
    </location>
</feature>
<accession>A0A5C6A6A4</accession>
<keyword evidence="4" id="KW-1185">Reference proteome</keyword>
<organism evidence="3 4">
    <name type="scientific">Stieleria varia</name>
    <dbReference type="NCBI Taxonomy" id="2528005"/>
    <lineage>
        <taxon>Bacteria</taxon>
        <taxon>Pseudomonadati</taxon>
        <taxon>Planctomycetota</taxon>
        <taxon>Planctomycetia</taxon>
        <taxon>Pirellulales</taxon>
        <taxon>Pirellulaceae</taxon>
        <taxon>Stieleria</taxon>
    </lineage>
</organism>
<evidence type="ECO:0008006" key="5">
    <source>
        <dbReference type="Google" id="ProtNLM"/>
    </source>
</evidence>
<evidence type="ECO:0000313" key="4">
    <source>
        <dbReference type="Proteomes" id="UP000320176"/>
    </source>
</evidence>
<keyword evidence="2" id="KW-0812">Transmembrane</keyword>
<dbReference type="Proteomes" id="UP000320176">
    <property type="component" value="Unassembled WGS sequence"/>
</dbReference>
<keyword evidence="2" id="KW-1133">Transmembrane helix</keyword>